<reference evidence="2 3" key="1">
    <citation type="journal article" date="2021" name="bioRxiv">
        <title>Chromosome-scale and haplotype-resolved genome assembly of a tetraploid potato cultivar.</title>
        <authorList>
            <person name="Sun H."/>
            <person name="Jiao W.-B."/>
            <person name="Krause K."/>
            <person name="Campoy J.A."/>
            <person name="Goel M."/>
            <person name="Folz-Donahue K."/>
            <person name="Kukat C."/>
            <person name="Huettel B."/>
            <person name="Schneeberger K."/>
        </authorList>
    </citation>
    <scope>NUCLEOTIDE SEQUENCE [LARGE SCALE GENOMIC DNA]</scope>
    <source>
        <strain evidence="2">SolTubOtavaFocal</strain>
        <tissue evidence="2">Leaves</tissue>
    </source>
</reference>
<organism evidence="2 3">
    <name type="scientific">Solanum tuberosum</name>
    <name type="common">Potato</name>
    <dbReference type="NCBI Taxonomy" id="4113"/>
    <lineage>
        <taxon>Eukaryota</taxon>
        <taxon>Viridiplantae</taxon>
        <taxon>Streptophyta</taxon>
        <taxon>Embryophyta</taxon>
        <taxon>Tracheophyta</taxon>
        <taxon>Spermatophyta</taxon>
        <taxon>Magnoliopsida</taxon>
        <taxon>eudicotyledons</taxon>
        <taxon>Gunneridae</taxon>
        <taxon>Pentapetalae</taxon>
        <taxon>asterids</taxon>
        <taxon>lamiids</taxon>
        <taxon>Solanales</taxon>
        <taxon>Solanaceae</taxon>
        <taxon>Solanoideae</taxon>
        <taxon>Solaneae</taxon>
        <taxon>Solanum</taxon>
    </lineage>
</organism>
<evidence type="ECO:0000313" key="2">
    <source>
        <dbReference type="EMBL" id="KAH0760981.1"/>
    </source>
</evidence>
<dbReference type="EMBL" id="JAIVGD010000013">
    <property type="protein sequence ID" value="KAH0760981.1"/>
    <property type="molecule type" value="Genomic_DNA"/>
</dbReference>
<accession>A0ABQ7VAF7</accession>
<proteinExistence type="predicted"/>
<name>A0ABQ7VAF7_SOLTU</name>
<gene>
    <name evidence="2" type="ORF">KY290_017054</name>
</gene>
<dbReference type="CDD" id="cd06222">
    <property type="entry name" value="RNase_H_like"/>
    <property type="match status" value="1"/>
</dbReference>
<dbReference type="Pfam" id="PF13456">
    <property type="entry name" value="RVT_3"/>
    <property type="match status" value="1"/>
</dbReference>
<dbReference type="PANTHER" id="PTHR47723">
    <property type="entry name" value="OS05G0353850 PROTEIN"/>
    <property type="match status" value="1"/>
</dbReference>
<feature type="domain" description="RNase H type-1" evidence="1">
    <location>
        <begin position="41"/>
        <end position="97"/>
    </location>
</feature>
<dbReference type="Proteomes" id="UP000826656">
    <property type="component" value="Unassembled WGS sequence"/>
</dbReference>
<evidence type="ECO:0000313" key="3">
    <source>
        <dbReference type="Proteomes" id="UP000826656"/>
    </source>
</evidence>
<dbReference type="InterPro" id="IPR012337">
    <property type="entry name" value="RNaseH-like_sf"/>
</dbReference>
<dbReference type="Gene3D" id="3.30.420.10">
    <property type="entry name" value="Ribonuclease H-like superfamily/Ribonuclease H"/>
    <property type="match status" value="1"/>
</dbReference>
<sequence>MNTPFNHAMEFLHLTGKNQKVNKTKIVHVQWKPPSNRYKLNTDGSFYGNPGKGGIGGVIRDKDGNWIFEYMGNIYDTTATKAEIMALLKGLDIGLSTGALLHQLGNPLIQHSFREENQVADALAKEGSRMQQANCFVQWTVPPLFVLTKVEADKVGTIFVRLKRTLIDPGNCNNDETYP</sequence>
<evidence type="ECO:0000259" key="1">
    <source>
        <dbReference type="Pfam" id="PF13456"/>
    </source>
</evidence>
<dbReference type="InterPro" id="IPR002156">
    <property type="entry name" value="RNaseH_domain"/>
</dbReference>
<dbReference type="InterPro" id="IPR036397">
    <property type="entry name" value="RNaseH_sf"/>
</dbReference>
<comment type="caution">
    <text evidence="2">The sequence shown here is derived from an EMBL/GenBank/DDBJ whole genome shotgun (WGS) entry which is preliminary data.</text>
</comment>
<dbReference type="InterPro" id="IPR044730">
    <property type="entry name" value="RNase_H-like_dom_plant"/>
</dbReference>
<dbReference type="InterPro" id="IPR053151">
    <property type="entry name" value="RNase_H-like"/>
</dbReference>
<dbReference type="SUPFAM" id="SSF53098">
    <property type="entry name" value="Ribonuclease H-like"/>
    <property type="match status" value="1"/>
</dbReference>
<keyword evidence="3" id="KW-1185">Reference proteome</keyword>
<dbReference type="PANTHER" id="PTHR47723:SF19">
    <property type="entry name" value="POLYNUCLEOTIDYL TRANSFERASE, RIBONUCLEASE H-LIKE SUPERFAMILY PROTEIN"/>
    <property type="match status" value="1"/>
</dbReference>
<protein>
    <recommendedName>
        <fullName evidence="1">RNase H type-1 domain-containing protein</fullName>
    </recommendedName>
</protein>